<dbReference type="RefSeq" id="WP_227698390.1">
    <property type="nucleotide sequence ID" value="NZ_CP181870.1"/>
</dbReference>
<evidence type="ECO:0000256" key="1">
    <source>
        <dbReference type="SAM" id="MobiDB-lite"/>
    </source>
</evidence>
<dbReference type="InterPro" id="IPR051934">
    <property type="entry name" value="Phage_Tail_Fiber_Structural"/>
</dbReference>
<dbReference type="PANTHER" id="PTHR35191:SF1">
    <property type="entry name" value="PROPHAGE SIDE TAIL FIBER PROTEIN HOMOLOG STFQ-RELATED"/>
    <property type="match status" value="1"/>
</dbReference>
<gene>
    <name evidence="3" type="ORF">PZS58_03505</name>
</gene>
<dbReference type="CDD" id="cd19958">
    <property type="entry name" value="pyocin_knob"/>
    <property type="match status" value="1"/>
</dbReference>
<organism evidence="3 4">
    <name type="scientific">Providencia stuartii</name>
    <dbReference type="NCBI Taxonomy" id="588"/>
    <lineage>
        <taxon>Bacteria</taxon>
        <taxon>Pseudomonadati</taxon>
        <taxon>Pseudomonadota</taxon>
        <taxon>Gammaproteobacteria</taxon>
        <taxon>Enterobacterales</taxon>
        <taxon>Morganellaceae</taxon>
        <taxon>Providencia</taxon>
    </lineage>
</organism>
<name>A0AAJ1N1S9_PROST</name>
<dbReference type="InterPro" id="IPR037053">
    <property type="entry name" value="Phage_tail_collar_dom_sf"/>
</dbReference>
<dbReference type="Gene3D" id="3.90.1340.10">
    <property type="entry name" value="Phage tail collar domain"/>
    <property type="match status" value="1"/>
</dbReference>
<evidence type="ECO:0000259" key="2">
    <source>
        <dbReference type="Pfam" id="PF07484"/>
    </source>
</evidence>
<dbReference type="SUPFAM" id="SSF88874">
    <property type="entry name" value="Receptor-binding domain of short tail fibre protein gp12"/>
    <property type="match status" value="1"/>
</dbReference>
<dbReference type="Proteomes" id="UP001163056">
    <property type="component" value="Unassembled WGS sequence"/>
</dbReference>
<dbReference type="EMBL" id="JAREJI010000002">
    <property type="protein sequence ID" value="MDE8768596.1"/>
    <property type="molecule type" value="Genomic_DNA"/>
</dbReference>
<dbReference type="Gene3D" id="2.10.10.20">
    <property type="entry name" value="Carbohydrate-binding module superfamily 5/12"/>
    <property type="match status" value="1"/>
</dbReference>
<dbReference type="Pfam" id="PF07484">
    <property type="entry name" value="Collar"/>
    <property type="match status" value="1"/>
</dbReference>
<feature type="domain" description="Phage tail collar" evidence="2">
    <location>
        <begin position="385"/>
        <end position="432"/>
    </location>
</feature>
<proteinExistence type="predicted"/>
<feature type="region of interest" description="Disordered" evidence="1">
    <location>
        <begin position="463"/>
        <end position="489"/>
    </location>
</feature>
<comment type="caution">
    <text evidence="3">The sequence shown here is derived from an EMBL/GenBank/DDBJ whole genome shotgun (WGS) entry which is preliminary data.</text>
</comment>
<evidence type="ECO:0000313" key="4">
    <source>
        <dbReference type="Proteomes" id="UP001163056"/>
    </source>
</evidence>
<dbReference type="AlphaFoldDB" id="A0AAJ1N1S9"/>
<feature type="compositionally biased region" description="Polar residues" evidence="1">
    <location>
        <begin position="463"/>
        <end position="473"/>
    </location>
</feature>
<accession>A0AAJ1N1S9</accession>
<protein>
    <submittedName>
        <fullName evidence="3">Tail fiber protein</fullName>
    </submittedName>
</protein>
<dbReference type="InterPro" id="IPR011083">
    <property type="entry name" value="Phage_tail_collar_dom"/>
</dbReference>
<dbReference type="CDD" id="cd12215">
    <property type="entry name" value="ChiC_BD"/>
    <property type="match status" value="1"/>
</dbReference>
<reference evidence="3 4" key="1">
    <citation type="submission" date="2023-03" db="EMBL/GenBank/DDBJ databases">
        <title>WGS of NDM-producing Providencia thailandensis from Ukrainian patients.</title>
        <authorList>
            <person name="Zabicka D."/>
            <person name="Izdebski R."/>
            <person name="Urbanowicz P."/>
            <person name="Biedrzycka M."/>
            <person name="Guzek A."/>
            <person name="Gniadkowski M."/>
        </authorList>
    </citation>
    <scope>NUCLEOTIDE SEQUENCE [LARGE SCALE GENOMIC DNA]</scope>
    <source>
        <strain evidence="3 4">8015-22</strain>
    </source>
</reference>
<sequence length="523" mass="57599">MSVIKKPDLKIFAQDAKTGEVETFPDILRGWGVTLDRTAGKPPLEWFNAIGKRVDEWLMYLTQRGVAEWDTTLSYPKTAIVQWNGGIYVSNKETKGEQPDKSQAAWSTLGVFLGLGNYYTKTDTDTKFQLKGNYALKGESYTKVESDTRFQPKGNYLPSGYSYSKLESDTKYQPKGNYATNTDIQKITSQTIFDRAIVIPLNADLNDYLSSGLYFQPNGSPGANSKNYPSNTAGSLEVVKTGNFSVKQIYTAWYDNKTWIRRYNGGNKTWADKWDEDFTKLNPPTAADVGAYSTQQVDAKFQAKGNYLDKNSPQEQITKGFLTATRRLSVEAPDKARALLYAVESGNVGISAQDSNGEWLGDIKHPGDGKNGTLARIEDFNTPVGMPIPWPQATAPSGYLICNGQAFNKTTYPLLAKAYPSGKLPDLRGEFIRGLDAGRGIDANRTVLSHQLDAMEKIYGTTSTDSLNNTATGPFQLGSGNGSQSASNQGSSRLLIFDTSRSNRTAAETRPRNIAFLYIVRAA</sequence>
<evidence type="ECO:0000313" key="3">
    <source>
        <dbReference type="EMBL" id="MDE8768596.1"/>
    </source>
</evidence>
<dbReference type="PANTHER" id="PTHR35191">
    <property type="entry name" value="PROPHAGE SIDE TAIL FIBER PROTEIN HOMOLOG STFQ-RELATED"/>
    <property type="match status" value="1"/>
</dbReference>